<evidence type="ECO:0000313" key="2">
    <source>
        <dbReference type="EMBL" id="KAG6406956.1"/>
    </source>
</evidence>
<protein>
    <submittedName>
        <fullName evidence="2">Uncharacterized protein</fullName>
    </submittedName>
</protein>
<keyword evidence="3" id="KW-1185">Reference proteome</keyword>
<reference evidence="2" key="1">
    <citation type="submission" date="2018-01" db="EMBL/GenBank/DDBJ databases">
        <authorList>
            <person name="Mao J.F."/>
        </authorList>
    </citation>
    <scope>NUCLEOTIDE SEQUENCE</scope>
    <source>
        <strain evidence="2">Huo1</strain>
        <tissue evidence="2">Leaf</tissue>
    </source>
</reference>
<name>A0A8X8X4R6_SALSN</name>
<organism evidence="2">
    <name type="scientific">Salvia splendens</name>
    <name type="common">Scarlet sage</name>
    <dbReference type="NCBI Taxonomy" id="180675"/>
    <lineage>
        <taxon>Eukaryota</taxon>
        <taxon>Viridiplantae</taxon>
        <taxon>Streptophyta</taxon>
        <taxon>Embryophyta</taxon>
        <taxon>Tracheophyta</taxon>
        <taxon>Spermatophyta</taxon>
        <taxon>Magnoliopsida</taxon>
        <taxon>eudicotyledons</taxon>
        <taxon>Gunneridae</taxon>
        <taxon>Pentapetalae</taxon>
        <taxon>asterids</taxon>
        <taxon>lamiids</taxon>
        <taxon>Lamiales</taxon>
        <taxon>Lamiaceae</taxon>
        <taxon>Nepetoideae</taxon>
        <taxon>Mentheae</taxon>
        <taxon>Salviinae</taxon>
        <taxon>Salvia</taxon>
        <taxon>Salvia subgen. Calosphace</taxon>
        <taxon>core Calosphace</taxon>
    </lineage>
</organism>
<dbReference type="PANTHER" id="PTHR34570">
    <property type="entry name" value="OS03G0593100 PROTEIN"/>
    <property type="match status" value="1"/>
</dbReference>
<sequence>MGRQNKDPEIVGSSIVLLQERFKQLQKLKEMRKETQMLRLMPKETDLRHDLAGTVFSSLSTNNTAYQDPLALGLNSTSHHRHTPHFRGQQTIRGPHSFFETPDVDTSLHL</sequence>
<dbReference type="Proteomes" id="UP000298416">
    <property type="component" value="Unassembled WGS sequence"/>
</dbReference>
<dbReference type="AlphaFoldDB" id="A0A8X8X4R6"/>
<dbReference type="PANTHER" id="PTHR34570:SF19">
    <property type="match status" value="1"/>
</dbReference>
<dbReference type="OrthoDB" id="671858at2759"/>
<proteinExistence type="predicted"/>
<evidence type="ECO:0000313" key="3">
    <source>
        <dbReference type="Proteomes" id="UP000298416"/>
    </source>
</evidence>
<comment type="caution">
    <text evidence="2">The sequence shown here is derived from an EMBL/GenBank/DDBJ whole genome shotgun (WGS) entry which is preliminary data.</text>
</comment>
<gene>
    <name evidence="2" type="ORF">SASPL_129935</name>
</gene>
<dbReference type="EMBL" id="PNBA02000011">
    <property type="protein sequence ID" value="KAG6406956.1"/>
    <property type="molecule type" value="Genomic_DNA"/>
</dbReference>
<accession>A0A8X8X4R6</accession>
<evidence type="ECO:0000256" key="1">
    <source>
        <dbReference type="SAM" id="MobiDB-lite"/>
    </source>
</evidence>
<reference evidence="2" key="2">
    <citation type="submission" date="2020-08" db="EMBL/GenBank/DDBJ databases">
        <title>Plant Genome Project.</title>
        <authorList>
            <person name="Zhang R.-G."/>
        </authorList>
    </citation>
    <scope>NUCLEOTIDE SEQUENCE</scope>
    <source>
        <strain evidence="2">Huo1</strain>
        <tissue evidence="2">Leaf</tissue>
    </source>
</reference>
<feature type="region of interest" description="Disordered" evidence="1">
    <location>
        <begin position="75"/>
        <end position="110"/>
    </location>
</feature>